<dbReference type="PROSITE" id="PS00198">
    <property type="entry name" value="4FE4S_FER_1"/>
    <property type="match status" value="2"/>
</dbReference>
<dbReference type="PROSITE" id="PS51379">
    <property type="entry name" value="4FE4S_FER_2"/>
    <property type="match status" value="2"/>
</dbReference>
<dbReference type="AlphaFoldDB" id="A0A101EK57"/>
<dbReference type="EMBL" id="LGFD01000068">
    <property type="protein sequence ID" value="KUK16753.1"/>
    <property type="molecule type" value="Genomic_DNA"/>
</dbReference>
<dbReference type="PANTHER" id="PTHR43193">
    <property type="match status" value="1"/>
</dbReference>
<feature type="domain" description="4Fe-4S ferredoxin-type" evidence="1">
    <location>
        <begin position="3"/>
        <end position="33"/>
    </location>
</feature>
<dbReference type="Pfam" id="PF04422">
    <property type="entry name" value="FrhB_FdhB_N"/>
    <property type="match status" value="1"/>
</dbReference>
<dbReference type="InterPro" id="IPR017896">
    <property type="entry name" value="4Fe4S_Fe-S-bd"/>
</dbReference>
<dbReference type="Gene3D" id="3.30.70.20">
    <property type="match status" value="1"/>
</dbReference>
<dbReference type="InterPro" id="IPR052977">
    <property type="entry name" value="Polyferredoxin-like_ET"/>
</dbReference>
<sequence>MKPAIEVIGLENCAGCFSCYNSCPFDAIEMKESDDGFYYPYINEKCKECGICQKHCPVITPIQLAEVYDKPKFYAGWSKDEQIRIKSSSGGMFPELARLVLERGGVVFGVVWDGLKPVHVKIETQEDIQKLSGSKYLQSWVGSAYREAIEEAKKGREVLFSGTPCQVAALNTFLSDEIYQKVITVGLVCHGVPSLLVFRKYIEWIERKCGKVSAISFRDKRKGWEDYCMVLKLENGKEIARYHYLDPFFYGYLKNLYLRSTCYKCPFAKIPRFEDITLGDFWGVPKELKDKRGVSVVLANTQKGLEKLLELRDKGRIELKEVEMEIATRGNPRIFKGELSVPPIREKILKEVRSNPFGDIAKEYLSLSLLYRILYLKPIRMSLRFAAGLKRSLKGV</sequence>
<dbReference type="Proteomes" id="UP000053911">
    <property type="component" value="Unassembled WGS sequence"/>
</dbReference>
<dbReference type="GO" id="GO:0016491">
    <property type="term" value="F:oxidoreductase activity"/>
    <property type="evidence" value="ECO:0007669"/>
    <property type="project" value="UniProtKB-ARBA"/>
</dbReference>
<feature type="domain" description="4Fe-4S ferredoxin-type" evidence="1">
    <location>
        <begin position="38"/>
        <end position="67"/>
    </location>
</feature>
<comment type="caution">
    <text evidence="2">The sequence shown here is derived from an EMBL/GenBank/DDBJ whole genome shotgun (WGS) entry which is preliminary data.</text>
</comment>
<organism evidence="2 3">
    <name type="scientific">Thermococcus sibiricus</name>
    <dbReference type="NCBI Taxonomy" id="172049"/>
    <lineage>
        <taxon>Archaea</taxon>
        <taxon>Methanobacteriati</taxon>
        <taxon>Methanobacteriota</taxon>
        <taxon>Thermococci</taxon>
        <taxon>Thermococcales</taxon>
        <taxon>Thermococcaceae</taxon>
        <taxon>Thermococcus</taxon>
    </lineage>
</organism>
<accession>A0A101EK57</accession>
<protein>
    <submittedName>
        <fullName evidence="2">F420 hydrogenase</fullName>
    </submittedName>
</protein>
<evidence type="ECO:0000313" key="2">
    <source>
        <dbReference type="EMBL" id="KUK16753.1"/>
    </source>
</evidence>
<dbReference type="RefSeq" id="WP_283217959.1">
    <property type="nucleotide sequence ID" value="NZ_LGFD01000068.1"/>
</dbReference>
<dbReference type="InterPro" id="IPR007516">
    <property type="entry name" value="Co_F420_Hydgase/DH_bsu_N"/>
</dbReference>
<dbReference type="SUPFAM" id="SSF54862">
    <property type="entry name" value="4Fe-4S ferredoxins"/>
    <property type="match status" value="1"/>
</dbReference>
<dbReference type="PATRIC" id="fig|172049.5.peg.192"/>
<dbReference type="InterPro" id="IPR007525">
    <property type="entry name" value="FrhB_FdhB_C"/>
</dbReference>
<reference evidence="3" key="1">
    <citation type="journal article" date="2015" name="MBio">
        <title>Genome-Resolved Metagenomic Analysis Reveals Roles for Candidate Phyla and Other Microbial Community Members in Biogeochemical Transformations in Oil Reservoirs.</title>
        <authorList>
            <person name="Hu P."/>
            <person name="Tom L."/>
            <person name="Singh A."/>
            <person name="Thomas B.C."/>
            <person name="Baker B.J."/>
            <person name="Piceno Y.M."/>
            <person name="Andersen G.L."/>
            <person name="Banfield J.F."/>
        </authorList>
    </citation>
    <scope>NUCLEOTIDE SEQUENCE [LARGE SCALE GENOMIC DNA]</scope>
</reference>
<proteinExistence type="predicted"/>
<evidence type="ECO:0000259" key="1">
    <source>
        <dbReference type="PROSITE" id="PS51379"/>
    </source>
</evidence>
<name>A0A101EK57_9EURY</name>
<evidence type="ECO:0000313" key="3">
    <source>
        <dbReference type="Proteomes" id="UP000053911"/>
    </source>
</evidence>
<dbReference type="InterPro" id="IPR017900">
    <property type="entry name" value="4Fe4S_Fe_S_CS"/>
</dbReference>
<gene>
    <name evidence="2" type="ORF">XD54_1955</name>
</gene>
<dbReference type="Pfam" id="PF12838">
    <property type="entry name" value="Fer4_7"/>
    <property type="match status" value="1"/>
</dbReference>
<dbReference type="PANTHER" id="PTHR43193:SF2">
    <property type="entry name" value="POLYFERREDOXIN PROTEIN FWDF"/>
    <property type="match status" value="1"/>
</dbReference>
<dbReference type="Pfam" id="PF04432">
    <property type="entry name" value="FrhB_FdhB_C"/>
    <property type="match status" value="1"/>
</dbReference>